<keyword evidence="2" id="KW-1185">Reference proteome</keyword>
<accession>A0A1H3NE63</accession>
<dbReference type="AlphaFoldDB" id="A0A1H3NE63"/>
<organism evidence="1 2">
    <name type="scientific">Acinetobacter kyonggiensis</name>
    <dbReference type="NCBI Taxonomy" id="595670"/>
    <lineage>
        <taxon>Bacteria</taxon>
        <taxon>Pseudomonadati</taxon>
        <taxon>Pseudomonadota</taxon>
        <taxon>Gammaproteobacteria</taxon>
        <taxon>Moraxellales</taxon>
        <taxon>Moraxellaceae</taxon>
        <taxon>Acinetobacter</taxon>
    </lineage>
</organism>
<proteinExistence type="predicted"/>
<dbReference type="RefSeq" id="WP_092692884.1">
    <property type="nucleotide sequence ID" value="NZ_FNPK01000044.1"/>
</dbReference>
<evidence type="ECO:0008006" key="3">
    <source>
        <dbReference type="Google" id="ProtNLM"/>
    </source>
</evidence>
<reference evidence="2" key="1">
    <citation type="submission" date="2016-10" db="EMBL/GenBank/DDBJ databases">
        <authorList>
            <person name="Varghese N."/>
            <person name="Submissions S."/>
        </authorList>
    </citation>
    <scope>NUCLEOTIDE SEQUENCE [LARGE SCALE GENOMIC DNA]</scope>
    <source>
        <strain evidence="2">ANC 5109</strain>
    </source>
</reference>
<evidence type="ECO:0000313" key="1">
    <source>
        <dbReference type="EMBL" id="SDY87207.1"/>
    </source>
</evidence>
<dbReference type="Proteomes" id="UP000199035">
    <property type="component" value="Unassembled WGS sequence"/>
</dbReference>
<evidence type="ECO:0000313" key="2">
    <source>
        <dbReference type="Proteomes" id="UP000199035"/>
    </source>
</evidence>
<name>A0A1H3NE63_9GAMM</name>
<protein>
    <recommendedName>
        <fullName evidence="3">Selenium binding protein</fullName>
    </recommendedName>
</protein>
<sequence length="148" mass="17037">MNESYTTQTLPSRKYRELIGTAICVFNSNNSFVIENILRMDKTKEDSWHSLLDKVSGKLIADIQKTITAHSNDTIANLFSEIVEIRNRIVHSFQITESSVAIDDPDHQMLATKHLKSGKQELITEEYLMSFIKKNEELSTKLHQFRGH</sequence>
<gene>
    <name evidence="1" type="ORF">SAMN05421643_1442</name>
</gene>
<dbReference type="EMBL" id="FNPK01000044">
    <property type="protein sequence ID" value="SDY87207.1"/>
    <property type="molecule type" value="Genomic_DNA"/>
</dbReference>